<reference evidence="1 2" key="1">
    <citation type="submission" date="2009-01" db="EMBL/GenBank/DDBJ databases">
        <authorList>
            <person name="Fulton L."/>
            <person name="Clifton S."/>
            <person name="Fulton B."/>
            <person name="Xu J."/>
            <person name="Minx P."/>
            <person name="Pepin K.H."/>
            <person name="Johnson M."/>
            <person name="Bhonagiri V."/>
            <person name="Nash W.E."/>
            <person name="Mardis E.R."/>
            <person name="Wilson R.K."/>
        </authorList>
    </citation>
    <scope>NUCLEOTIDE SEQUENCE [LARGE SCALE GENOMIC DNA]</scope>
    <source>
        <strain evidence="2">DSM 10507 / JCM 14656 / S5a33</strain>
    </source>
</reference>
<dbReference type="EMBL" id="ACBZ01000167">
    <property type="protein sequence ID" value="EEG48022.1"/>
    <property type="molecule type" value="Genomic_DNA"/>
</dbReference>
<proteinExistence type="predicted"/>
<feature type="non-terminal residue" evidence="1">
    <location>
        <position position="1"/>
    </location>
</feature>
<dbReference type="AlphaFoldDB" id="C0CQF1"/>
<keyword evidence="2" id="KW-1185">Reference proteome</keyword>
<reference evidence="1 2" key="2">
    <citation type="submission" date="2009-02" db="EMBL/GenBank/DDBJ databases">
        <title>Draft genome sequence of Blautia hydrogenotrophica DSM 10507 (Ruminococcus hydrogenotrophicus DSM 10507).</title>
        <authorList>
            <person name="Sudarsanam P."/>
            <person name="Ley R."/>
            <person name="Guruge J."/>
            <person name="Turnbaugh P.J."/>
            <person name="Mahowald M."/>
            <person name="Liep D."/>
            <person name="Gordon J."/>
        </authorList>
    </citation>
    <scope>NUCLEOTIDE SEQUENCE [LARGE SCALE GENOMIC DNA]</scope>
    <source>
        <strain evidence="2">DSM 10507 / JCM 14656 / S5a33</strain>
    </source>
</reference>
<organism evidence="1 2">
    <name type="scientific">Blautia hydrogenotrophica (strain DSM 10507 / JCM 14656 / S5a33)</name>
    <name type="common">Ruminococcus hydrogenotrophicus</name>
    <dbReference type="NCBI Taxonomy" id="476272"/>
    <lineage>
        <taxon>Bacteria</taxon>
        <taxon>Bacillati</taxon>
        <taxon>Bacillota</taxon>
        <taxon>Clostridia</taxon>
        <taxon>Lachnospirales</taxon>
        <taxon>Lachnospiraceae</taxon>
        <taxon>Blautia</taxon>
    </lineage>
</organism>
<sequence length="41" mass="4528">GILISITLVVLAVYLKGKAWNGFVDDINHKKLKDSNDETAK</sequence>
<gene>
    <name evidence="1" type="ORF">RUMHYD_03106</name>
</gene>
<dbReference type="HOGENOM" id="CLU_3261881_0_0_9"/>
<evidence type="ECO:0000313" key="1">
    <source>
        <dbReference type="EMBL" id="EEG48022.1"/>
    </source>
</evidence>
<comment type="caution">
    <text evidence="1">The sequence shown here is derived from an EMBL/GenBank/DDBJ whole genome shotgun (WGS) entry which is preliminary data.</text>
</comment>
<protein>
    <submittedName>
        <fullName evidence="1">Uncharacterized protein</fullName>
    </submittedName>
</protein>
<accession>C0CQF1</accession>
<dbReference type="Proteomes" id="UP000003100">
    <property type="component" value="Unassembled WGS sequence"/>
</dbReference>
<evidence type="ECO:0000313" key="2">
    <source>
        <dbReference type="Proteomes" id="UP000003100"/>
    </source>
</evidence>
<dbReference type="PATRIC" id="fig|476272.21.peg.1237"/>
<name>C0CQF1_BLAHS</name>